<reference evidence="1 2" key="1">
    <citation type="submission" date="2012-09" db="EMBL/GenBank/DDBJ databases">
        <title>Genome Sequence of alkane-degrading Bacterium Alcanivorax sp. 6-D-6.</title>
        <authorList>
            <person name="Lai Q."/>
            <person name="Shao Z."/>
        </authorList>
    </citation>
    <scope>NUCLEOTIDE SEQUENCE [LARGE SCALE GENOMIC DNA]</scope>
    <source>
        <strain evidence="1 2">6-D-6</strain>
    </source>
</reference>
<evidence type="ECO:0008006" key="3">
    <source>
        <dbReference type="Google" id="ProtNLM"/>
    </source>
</evidence>
<dbReference type="EMBL" id="AQPF01000090">
    <property type="protein sequence ID" value="KAF0801838.1"/>
    <property type="molecule type" value="Genomic_DNA"/>
</dbReference>
<proteinExistence type="predicted"/>
<comment type="caution">
    <text evidence="1">The sequence shown here is derived from an EMBL/GenBank/DDBJ whole genome shotgun (WGS) entry which is preliminary data.</text>
</comment>
<accession>A0ABQ6Y235</accession>
<name>A0ABQ6Y235_9GAMM</name>
<protein>
    <recommendedName>
        <fullName evidence="3">DUF4351 domain-containing protein</fullName>
    </recommendedName>
</protein>
<keyword evidence="2" id="KW-1185">Reference proteome</keyword>
<organism evidence="1 2">
    <name type="scientific">Alcanivorax xiamenensis</name>
    <dbReference type="NCBI Taxonomy" id="1177156"/>
    <lineage>
        <taxon>Bacteria</taxon>
        <taxon>Pseudomonadati</taxon>
        <taxon>Pseudomonadota</taxon>
        <taxon>Gammaproteobacteria</taxon>
        <taxon>Oceanospirillales</taxon>
        <taxon>Alcanivoracaceae</taxon>
        <taxon>Alcanivorax</taxon>
    </lineage>
</organism>
<feature type="non-terminal residue" evidence="1">
    <location>
        <position position="1"/>
    </location>
</feature>
<evidence type="ECO:0000313" key="1">
    <source>
        <dbReference type="EMBL" id="KAF0801838.1"/>
    </source>
</evidence>
<dbReference type="Proteomes" id="UP000771797">
    <property type="component" value="Unassembled WGS sequence"/>
</dbReference>
<sequence length="40" mass="4639">RRFGDLPAEIGTRLNSASREQLEDWIDRVYEVETVAAVFE</sequence>
<evidence type="ECO:0000313" key="2">
    <source>
        <dbReference type="Proteomes" id="UP000771797"/>
    </source>
</evidence>
<gene>
    <name evidence="1" type="ORF">A6D6_04229</name>
</gene>